<keyword evidence="1" id="KW-0812">Transmembrane</keyword>
<evidence type="ECO:0000256" key="1">
    <source>
        <dbReference type="SAM" id="Phobius"/>
    </source>
</evidence>
<proteinExistence type="predicted"/>
<organism evidence="2 3">
    <name type="scientific">Rodentibacter ratti</name>
    <dbReference type="NCBI Taxonomy" id="1906745"/>
    <lineage>
        <taxon>Bacteria</taxon>
        <taxon>Pseudomonadati</taxon>
        <taxon>Pseudomonadota</taxon>
        <taxon>Gammaproteobacteria</taxon>
        <taxon>Pasteurellales</taxon>
        <taxon>Pasteurellaceae</taxon>
        <taxon>Rodentibacter</taxon>
    </lineage>
</organism>
<name>A0A1V3KYV1_9PAST</name>
<keyword evidence="1" id="KW-1133">Transmembrane helix</keyword>
<feature type="transmembrane region" description="Helical" evidence="1">
    <location>
        <begin position="207"/>
        <end position="225"/>
    </location>
</feature>
<dbReference type="RefSeq" id="WP_077477120.1">
    <property type="nucleotide sequence ID" value="NZ_MLAH01000090.1"/>
</dbReference>
<protein>
    <submittedName>
        <fullName evidence="2">Uncharacterized protein</fullName>
    </submittedName>
</protein>
<gene>
    <name evidence="2" type="ORF">BKG93_11205</name>
</gene>
<accession>A0A1V3KYV1</accession>
<dbReference type="EMBL" id="MLAH01000090">
    <property type="protein sequence ID" value="OOF82500.1"/>
    <property type="molecule type" value="Genomic_DNA"/>
</dbReference>
<reference evidence="2 3" key="1">
    <citation type="submission" date="2016-10" db="EMBL/GenBank/DDBJ databases">
        <title>Rodentibacter gen. nov. and new species.</title>
        <authorList>
            <person name="Christensen H."/>
        </authorList>
    </citation>
    <scope>NUCLEOTIDE SEQUENCE [LARGE SCALE GENOMIC DNA]</scope>
    <source>
        <strain evidence="2 3">Ppn157</strain>
    </source>
</reference>
<evidence type="ECO:0000313" key="3">
    <source>
        <dbReference type="Proteomes" id="UP000189549"/>
    </source>
</evidence>
<comment type="caution">
    <text evidence="2">The sequence shown here is derived from an EMBL/GenBank/DDBJ whole genome shotgun (WGS) entry which is preliminary data.</text>
</comment>
<dbReference type="Proteomes" id="UP000189549">
    <property type="component" value="Unassembled WGS sequence"/>
</dbReference>
<evidence type="ECO:0000313" key="2">
    <source>
        <dbReference type="EMBL" id="OOF82500.1"/>
    </source>
</evidence>
<sequence length="325" mass="37261">MKAINSDITNYSLSHEAKKLQKLAEQWKTTQSIFDSPLSKGISEIQRLQKLAEQWKTVQGISDSPLSKGISEIQRLQKLSEQLKTAQGIFDSPLSKGISEIQRLQKLSEQLKTVQSISNLYFPKYLSRIQRLQEITDKLMIVQPLLKGLNEIQRPQKLAGRGNYIQLPINNFETETINKQQVTERISQATNELKQTGQLSFFTCRTLIISLISLLISIIAAYPALKEIYQDFWDNPITEICGMLTELEKEAIKFVEVNHNNGIPLFKYPNGKKEIGFLLNGTQICLLSEPKGNVKRVKVVYQSENHKQMYGYVERNKLKRLYKKG</sequence>
<keyword evidence="1" id="KW-0472">Membrane</keyword>
<dbReference type="AlphaFoldDB" id="A0A1V3KYV1"/>